<feature type="compositionally biased region" description="Low complexity" evidence="1">
    <location>
        <begin position="33"/>
        <end position="44"/>
    </location>
</feature>
<dbReference type="InterPro" id="IPR021735">
    <property type="entry name" value="DUF3306"/>
</dbReference>
<evidence type="ECO:0000256" key="1">
    <source>
        <dbReference type="SAM" id="MobiDB-lite"/>
    </source>
</evidence>
<dbReference type="Pfam" id="PF11748">
    <property type="entry name" value="DUF3306"/>
    <property type="match status" value="1"/>
</dbReference>
<comment type="caution">
    <text evidence="2">The sequence shown here is derived from an EMBL/GenBank/DDBJ whole genome shotgun (WGS) entry which is preliminary data.</text>
</comment>
<name>A0A397QF56_9HYPH</name>
<reference evidence="2 3" key="1">
    <citation type="submission" date="2018-08" db="EMBL/GenBank/DDBJ databases">
        <title>Genomic Encyclopedia of Archaeal and Bacterial Type Strains, Phase II (KMG-II): from individual species to whole genera.</title>
        <authorList>
            <person name="Goeker M."/>
        </authorList>
    </citation>
    <scope>NUCLEOTIDE SEQUENCE [LARGE SCALE GENOMIC DNA]</scope>
    <source>
        <strain evidence="2 3">DSM 5002</strain>
    </source>
</reference>
<protein>
    <submittedName>
        <fullName evidence="2">Uncharacterized protein DUF3306</fullName>
    </submittedName>
</protein>
<feature type="compositionally biased region" description="Acidic residues" evidence="1">
    <location>
        <begin position="133"/>
        <end position="149"/>
    </location>
</feature>
<dbReference type="RefSeq" id="WP_119061668.1">
    <property type="nucleotide sequence ID" value="NZ_QXDF01000001.1"/>
</dbReference>
<feature type="region of interest" description="Disordered" evidence="1">
    <location>
        <begin position="1"/>
        <end position="55"/>
    </location>
</feature>
<dbReference type="AlphaFoldDB" id="A0A397QF56"/>
<evidence type="ECO:0000313" key="3">
    <source>
        <dbReference type="Proteomes" id="UP000266273"/>
    </source>
</evidence>
<dbReference type="OrthoDB" id="8100830at2"/>
<dbReference type="Proteomes" id="UP000266273">
    <property type="component" value="Unassembled WGS sequence"/>
</dbReference>
<dbReference type="EMBL" id="QXDF01000001">
    <property type="protein sequence ID" value="RIA56921.1"/>
    <property type="molecule type" value="Genomic_DNA"/>
</dbReference>
<keyword evidence="3" id="KW-1185">Reference proteome</keyword>
<proteinExistence type="predicted"/>
<feature type="region of interest" description="Disordered" evidence="1">
    <location>
        <begin position="127"/>
        <end position="189"/>
    </location>
</feature>
<organism evidence="2 3">
    <name type="scientific">Dichotomicrobium thermohalophilum</name>
    <dbReference type="NCBI Taxonomy" id="933063"/>
    <lineage>
        <taxon>Bacteria</taxon>
        <taxon>Pseudomonadati</taxon>
        <taxon>Pseudomonadota</taxon>
        <taxon>Alphaproteobacteria</taxon>
        <taxon>Hyphomicrobiales</taxon>
        <taxon>Hyphomicrobiaceae</taxon>
        <taxon>Dichotomicrobium</taxon>
    </lineage>
</organism>
<gene>
    <name evidence="2" type="ORF">BXY53_2035</name>
</gene>
<evidence type="ECO:0000313" key="2">
    <source>
        <dbReference type="EMBL" id="RIA56921.1"/>
    </source>
</evidence>
<sequence>MTTDEKDFLSRWSRRKQAAREGLEQPETDLEQPAAPAESAAAEPPAEDAPVDESAYAEFDFDALDYNSDYTQFMEKDVPEIVRRRALRALWRSDPILANVDGLNDYDEDFTDAALVVENLASAYKPGKGYRTEEDEVEEAQVAETEDAPAQEPASGETPALEHSEDQPLDAEETETANTGPEDGEPSKT</sequence>
<accession>A0A397QF56</accession>